<gene>
    <name evidence="1" type="ORF">A4U53_39230</name>
</gene>
<dbReference type="EMBL" id="LWBS01000123">
    <property type="protein sequence ID" value="OAP95041.1"/>
    <property type="molecule type" value="Genomic_DNA"/>
</dbReference>
<name>A0A179BV58_RHILE</name>
<reference evidence="1" key="1">
    <citation type="submission" date="2016-04" db="EMBL/GenBank/DDBJ databases">
        <title>Fast-growing isolate from the root nodules of Vavilovia formosa.</title>
        <authorList>
            <person name="Kimeklis A."/>
            <person name="Safronova V."/>
            <person name="Belimov A."/>
            <person name="Andronov E."/>
        </authorList>
    </citation>
    <scope>NUCLEOTIDE SEQUENCE [LARGE SCALE GENOMIC DNA]</scope>
    <source>
        <strain evidence="1">Vaf-46</strain>
    </source>
</reference>
<accession>A0A179BV58</accession>
<comment type="caution">
    <text evidence="1">The sequence shown here is derived from an EMBL/GenBank/DDBJ whole genome shotgun (WGS) entry which is preliminary data.</text>
</comment>
<organism evidence="1">
    <name type="scientific">Rhizobium leguminosarum</name>
    <dbReference type="NCBI Taxonomy" id="384"/>
    <lineage>
        <taxon>Bacteria</taxon>
        <taxon>Pseudomonadati</taxon>
        <taxon>Pseudomonadota</taxon>
        <taxon>Alphaproteobacteria</taxon>
        <taxon>Hyphomicrobiales</taxon>
        <taxon>Rhizobiaceae</taxon>
        <taxon>Rhizobium/Agrobacterium group</taxon>
        <taxon>Rhizobium</taxon>
    </lineage>
</organism>
<evidence type="ECO:0000313" key="1">
    <source>
        <dbReference type="EMBL" id="OAP95041.1"/>
    </source>
</evidence>
<dbReference type="AlphaFoldDB" id="A0A179BV58"/>
<sequence length="103" mass="11798">MGTIIDEDEGGLLVVSPLFGKKERSDRSLEKGRLIHRMLQALPEIPLGERPDAASRYAERAARLWPEAERRKLVDSVLKLLAKRVCRLSSVRRPSPRSRSWEH</sequence>
<proteinExistence type="predicted"/>
<protein>
    <submittedName>
        <fullName evidence="1">Uncharacterized protein</fullName>
    </submittedName>
</protein>